<dbReference type="CDD" id="cd17330">
    <property type="entry name" value="MFS_SLC46_TetA_like"/>
    <property type="match status" value="1"/>
</dbReference>
<proteinExistence type="predicted"/>
<sequence>MSAPESAVSSDAEVPEESRGTRRALAVVIAVVFIDLLGFGVVIPILPFYVRSFGVSDVYIGLLAASYSLMQFLFAPVLGRISDQRGRRPVIMLSLVGSVLAWTVFGVAGEIDLLFGTTLAVATLFASRMLAGAMGGNIATAQAYIADITPPARRAGALGLVGASFSLGFIFGPAIGGLMASDPVVALARDLLPSFVPATRFSLPSFTAAALSLVSLGFAFVFLREPERTRAPAGTPATTLVSQFRTALADDDLRGLVVSFFVVSVAFSGIQVMFIPFAADVYGYGETETALFLTYIGLLGTLNQGVVVGRLARRYSEAKLAVVGAVGLLLSLALLPFSPDIGAVLPAVGGPPWLTRELVALLLVGALLSFGNGMLNVSLSTLVSTSASADQQGNAFGVTQGAGSLGRTLGPPSMAALYVLAYWSPFVVGAALIVPVVYVLASVARRPRAEADAP</sequence>
<feature type="domain" description="Major facilitator superfamily (MFS) profile" evidence="7">
    <location>
        <begin position="24"/>
        <end position="447"/>
    </location>
</feature>
<name>A0A2P4NUL3_9EURY</name>
<keyword evidence="4 6" id="KW-1133">Transmembrane helix</keyword>
<evidence type="ECO:0000313" key="8">
    <source>
        <dbReference type="EMBL" id="POG56847.1"/>
    </source>
</evidence>
<dbReference type="PROSITE" id="PS50850">
    <property type="entry name" value="MFS"/>
    <property type="match status" value="1"/>
</dbReference>
<dbReference type="PRINTS" id="PR01035">
    <property type="entry name" value="TCRTETA"/>
</dbReference>
<feature type="transmembrane region" description="Helical" evidence="6">
    <location>
        <begin position="114"/>
        <end position="136"/>
    </location>
</feature>
<gene>
    <name evidence="8" type="ORF">AUR65_003180</name>
</gene>
<feature type="transmembrane region" description="Helical" evidence="6">
    <location>
        <begin position="320"/>
        <end position="338"/>
    </location>
</feature>
<dbReference type="InterPro" id="IPR036259">
    <property type="entry name" value="MFS_trans_sf"/>
</dbReference>
<keyword evidence="5 6" id="KW-0472">Membrane</keyword>
<dbReference type="EMBL" id="LOPW02000004">
    <property type="protein sequence ID" value="POG56847.1"/>
    <property type="molecule type" value="Genomic_DNA"/>
</dbReference>
<dbReference type="GO" id="GO:0016020">
    <property type="term" value="C:membrane"/>
    <property type="evidence" value="ECO:0007669"/>
    <property type="project" value="UniProtKB-SubCell"/>
</dbReference>
<organism evidence="8 9">
    <name type="scientific">Haloferax marisrubri</name>
    <dbReference type="NCBI Taxonomy" id="1544719"/>
    <lineage>
        <taxon>Archaea</taxon>
        <taxon>Methanobacteriati</taxon>
        <taxon>Methanobacteriota</taxon>
        <taxon>Stenosarchaea group</taxon>
        <taxon>Halobacteria</taxon>
        <taxon>Halobacteriales</taxon>
        <taxon>Haloferacaceae</taxon>
        <taxon>Haloferax</taxon>
    </lineage>
</organism>
<dbReference type="Pfam" id="PF07690">
    <property type="entry name" value="MFS_1"/>
    <property type="match status" value="1"/>
</dbReference>
<dbReference type="InterPro" id="IPR001958">
    <property type="entry name" value="Tet-R_TetA/multi-R_MdtG-like"/>
</dbReference>
<evidence type="ECO:0000256" key="4">
    <source>
        <dbReference type="ARBA" id="ARBA00022989"/>
    </source>
</evidence>
<comment type="caution">
    <text evidence="8">The sequence shown here is derived from an EMBL/GenBank/DDBJ whole genome shotgun (WGS) entry which is preliminary data.</text>
</comment>
<feature type="transmembrane region" description="Helical" evidence="6">
    <location>
        <begin position="290"/>
        <end position="308"/>
    </location>
</feature>
<feature type="transmembrane region" description="Helical" evidence="6">
    <location>
        <begin position="58"/>
        <end position="78"/>
    </location>
</feature>
<evidence type="ECO:0000259" key="7">
    <source>
        <dbReference type="PROSITE" id="PS50850"/>
    </source>
</evidence>
<feature type="transmembrane region" description="Helical" evidence="6">
    <location>
        <begin position="415"/>
        <end position="441"/>
    </location>
</feature>
<keyword evidence="3 6" id="KW-0812">Transmembrane</keyword>
<feature type="transmembrane region" description="Helical" evidence="6">
    <location>
        <begin position="358"/>
        <end position="379"/>
    </location>
</feature>
<feature type="transmembrane region" description="Helical" evidence="6">
    <location>
        <begin position="255"/>
        <end position="278"/>
    </location>
</feature>
<dbReference type="SUPFAM" id="SSF103473">
    <property type="entry name" value="MFS general substrate transporter"/>
    <property type="match status" value="1"/>
</dbReference>
<evidence type="ECO:0000256" key="3">
    <source>
        <dbReference type="ARBA" id="ARBA00022692"/>
    </source>
</evidence>
<feature type="transmembrane region" description="Helical" evidence="6">
    <location>
        <begin position="90"/>
        <end position="108"/>
    </location>
</feature>
<protein>
    <submittedName>
        <fullName evidence="8">MFS transporter</fullName>
    </submittedName>
</protein>
<dbReference type="GO" id="GO:0022857">
    <property type="term" value="F:transmembrane transporter activity"/>
    <property type="evidence" value="ECO:0007669"/>
    <property type="project" value="InterPro"/>
</dbReference>
<evidence type="ECO:0000256" key="1">
    <source>
        <dbReference type="ARBA" id="ARBA00004141"/>
    </source>
</evidence>
<dbReference type="Gene3D" id="1.20.1250.20">
    <property type="entry name" value="MFS general substrate transporter like domains"/>
    <property type="match status" value="1"/>
</dbReference>
<evidence type="ECO:0000256" key="6">
    <source>
        <dbReference type="SAM" id="Phobius"/>
    </source>
</evidence>
<dbReference type="InterPro" id="IPR020846">
    <property type="entry name" value="MFS_dom"/>
</dbReference>
<comment type="subcellular location">
    <subcellularLocation>
        <location evidence="1">Membrane</location>
        <topology evidence="1">Multi-pass membrane protein</topology>
    </subcellularLocation>
</comment>
<dbReference type="Proteomes" id="UP000053621">
    <property type="component" value="Unassembled WGS sequence"/>
</dbReference>
<accession>A0A2P4NUL3</accession>
<dbReference type="PANTHER" id="PTHR23504">
    <property type="entry name" value="MAJOR FACILITATOR SUPERFAMILY DOMAIN-CONTAINING PROTEIN 10"/>
    <property type="match status" value="1"/>
</dbReference>
<dbReference type="InterPro" id="IPR011701">
    <property type="entry name" value="MFS"/>
</dbReference>
<dbReference type="RefSeq" id="WP_058568344.1">
    <property type="nucleotide sequence ID" value="NZ_LOPW02000004.1"/>
</dbReference>
<evidence type="ECO:0000313" key="9">
    <source>
        <dbReference type="Proteomes" id="UP000053621"/>
    </source>
</evidence>
<reference evidence="8" key="1">
    <citation type="submission" date="2017-08" db="EMBL/GenBank/DDBJ databases">
        <title>Haloferax marisrubri sp. nov., isolated from the Discovery deep brine-seawater interface in the Red Sea.</title>
        <authorList>
            <person name="Zhang G."/>
            <person name="Stingl U."/>
        </authorList>
    </citation>
    <scope>NUCLEOTIDE SEQUENCE [LARGE SCALE GENOMIC DNA]</scope>
    <source>
        <strain evidence="8">SB3</strain>
    </source>
</reference>
<feature type="transmembrane region" description="Helical" evidence="6">
    <location>
        <begin position="24"/>
        <end position="46"/>
    </location>
</feature>
<evidence type="ECO:0000256" key="5">
    <source>
        <dbReference type="ARBA" id="ARBA00023136"/>
    </source>
</evidence>
<dbReference type="AlphaFoldDB" id="A0A2P4NUL3"/>
<evidence type="ECO:0000256" key="2">
    <source>
        <dbReference type="ARBA" id="ARBA00022448"/>
    </source>
</evidence>
<dbReference type="OrthoDB" id="341449at2157"/>
<keyword evidence="9" id="KW-1185">Reference proteome</keyword>
<feature type="transmembrane region" description="Helical" evidence="6">
    <location>
        <begin position="157"/>
        <end position="181"/>
    </location>
</feature>
<dbReference type="PANTHER" id="PTHR23504:SF15">
    <property type="entry name" value="MAJOR FACILITATOR SUPERFAMILY (MFS) PROFILE DOMAIN-CONTAINING PROTEIN"/>
    <property type="match status" value="1"/>
</dbReference>
<keyword evidence="2" id="KW-0813">Transport</keyword>
<feature type="transmembrane region" description="Helical" evidence="6">
    <location>
        <begin position="201"/>
        <end position="223"/>
    </location>
</feature>